<dbReference type="RefSeq" id="WP_115848710.1">
    <property type="nucleotide sequence ID" value="NZ_QTUC01000001.1"/>
</dbReference>
<evidence type="ECO:0000256" key="12">
    <source>
        <dbReference type="ARBA" id="ARBA00023316"/>
    </source>
</evidence>
<feature type="domain" description="Mur ligase C-terminal" evidence="16">
    <location>
        <begin position="324"/>
        <end position="451"/>
    </location>
</feature>
<dbReference type="GO" id="GO:0009252">
    <property type="term" value="P:peptidoglycan biosynthetic process"/>
    <property type="evidence" value="ECO:0007669"/>
    <property type="project" value="UniProtKB-UniRule"/>
</dbReference>
<dbReference type="UniPathway" id="UPA00219"/>
<protein>
    <recommendedName>
        <fullName evidence="3 14">UDP-N-acetylmuramate--L-alanine ligase</fullName>
        <ecNumber evidence="3 14">6.3.2.8</ecNumber>
    </recommendedName>
    <alternativeName>
        <fullName evidence="14">UDP-N-acetylmuramoyl-L-alanine synthetase</fullName>
    </alternativeName>
</protein>
<keyword evidence="10 14" id="KW-0573">Peptidoglycan synthesis</keyword>
<evidence type="ECO:0000256" key="13">
    <source>
        <dbReference type="ARBA" id="ARBA00047833"/>
    </source>
</evidence>
<sequence>MIIPPPPEIIPAEKLGHVHFVGIGGAGLSGIARIMLARGMTVSGSDVKDSPTLTALRALGATVYVGHDPSHLDGVDTVVVSTAIKENNPEVVEARRRGLLLYSRASALSAVMDGRRVAAVSGAHGKTTTSSMLAVALQHCGADPSFAIGGNFNDTGTNAHDGTGDIFVVEADESDRAFLQYSPEVAVITNVDPDHLDMYESREDYHRAFDAFADRIVPGGVLVACIDDPGARRVAEAARARGIDVRTYGESPEADVRVDNVQLHPLSSTFDLVVDGRRVGSVDVHVAGRHYTLNAAAAFTAGLGLGFPSAQLREGLSSYTGTRRRFEYKGSAGDIRVYDDYGHHPTEMVATLRAARSAAGDGRVVVCFRPLRHTRTKFFHKELGEALGLADEVVVMDPTGDDPIPGVTGALIVPHIPLPAERIVYERSWSAAPVRVAERVRPGDLVLTLGAPDVALIGPEVLELVGGRDDADAGAGDNDQDIRG</sequence>
<keyword evidence="7 14" id="KW-0547">Nucleotide-binding</keyword>
<keyword evidence="6 14" id="KW-0132">Cell division</keyword>
<dbReference type="Proteomes" id="UP000256485">
    <property type="component" value="Unassembled WGS sequence"/>
</dbReference>
<dbReference type="InterPro" id="IPR050061">
    <property type="entry name" value="MurCDEF_pg_biosynth"/>
</dbReference>
<dbReference type="NCBIfam" id="TIGR01082">
    <property type="entry name" value="murC"/>
    <property type="match status" value="1"/>
</dbReference>
<dbReference type="Pfam" id="PF01225">
    <property type="entry name" value="Mur_ligase"/>
    <property type="match status" value="1"/>
</dbReference>
<dbReference type="InterPro" id="IPR000713">
    <property type="entry name" value="Mur_ligase_N"/>
</dbReference>
<keyword evidence="5 14" id="KW-0436">Ligase</keyword>
<dbReference type="GO" id="GO:0005524">
    <property type="term" value="F:ATP binding"/>
    <property type="evidence" value="ECO:0007669"/>
    <property type="project" value="UniProtKB-UniRule"/>
</dbReference>
<reference evidence="18 19" key="1">
    <citation type="submission" date="2018-08" db="EMBL/GenBank/DDBJ databases">
        <title>Sequencing the genomes of 1000 actinobacteria strains.</title>
        <authorList>
            <person name="Klenk H.-P."/>
        </authorList>
    </citation>
    <scope>NUCLEOTIDE SEQUENCE [LARGE SCALE GENOMIC DNA]</scope>
    <source>
        <strain evidence="18 19">DSM 22891</strain>
    </source>
</reference>
<dbReference type="OrthoDB" id="9804126at2"/>
<evidence type="ECO:0000256" key="11">
    <source>
        <dbReference type="ARBA" id="ARBA00023306"/>
    </source>
</evidence>
<dbReference type="GO" id="GO:0071555">
    <property type="term" value="P:cell wall organization"/>
    <property type="evidence" value="ECO:0007669"/>
    <property type="project" value="UniProtKB-KW"/>
</dbReference>
<evidence type="ECO:0000256" key="1">
    <source>
        <dbReference type="ARBA" id="ARBA00004496"/>
    </source>
</evidence>
<dbReference type="EMBL" id="QTUC01000001">
    <property type="protein sequence ID" value="REF34811.1"/>
    <property type="molecule type" value="Genomic_DNA"/>
</dbReference>
<dbReference type="Gene3D" id="3.40.50.720">
    <property type="entry name" value="NAD(P)-binding Rossmann-like Domain"/>
    <property type="match status" value="1"/>
</dbReference>
<dbReference type="Gene3D" id="3.90.190.20">
    <property type="entry name" value="Mur ligase, C-terminal domain"/>
    <property type="match status" value="1"/>
</dbReference>
<evidence type="ECO:0000256" key="3">
    <source>
        <dbReference type="ARBA" id="ARBA00012211"/>
    </source>
</evidence>
<evidence type="ECO:0000256" key="6">
    <source>
        <dbReference type="ARBA" id="ARBA00022618"/>
    </source>
</evidence>
<evidence type="ECO:0000256" key="7">
    <source>
        <dbReference type="ARBA" id="ARBA00022741"/>
    </source>
</evidence>
<gene>
    <name evidence="14" type="primary">murC</name>
    <name evidence="18" type="ORF">DFJ64_0177</name>
</gene>
<keyword evidence="19" id="KW-1185">Reference proteome</keyword>
<dbReference type="GO" id="GO:0005737">
    <property type="term" value="C:cytoplasm"/>
    <property type="evidence" value="ECO:0007669"/>
    <property type="project" value="UniProtKB-SubCell"/>
</dbReference>
<organism evidence="18 19">
    <name type="scientific">Thermasporomyces composti</name>
    <dbReference type="NCBI Taxonomy" id="696763"/>
    <lineage>
        <taxon>Bacteria</taxon>
        <taxon>Bacillati</taxon>
        <taxon>Actinomycetota</taxon>
        <taxon>Actinomycetes</taxon>
        <taxon>Propionibacteriales</taxon>
        <taxon>Nocardioidaceae</taxon>
        <taxon>Thermasporomyces</taxon>
    </lineage>
</organism>
<evidence type="ECO:0000313" key="19">
    <source>
        <dbReference type="Proteomes" id="UP000256485"/>
    </source>
</evidence>
<dbReference type="PANTHER" id="PTHR43445">
    <property type="entry name" value="UDP-N-ACETYLMURAMATE--L-ALANINE LIGASE-RELATED"/>
    <property type="match status" value="1"/>
</dbReference>
<dbReference type="InterPro" id="IPR004101">
    <property type="entry name" value="Mur_ligase_C"/>
</dbReference>
<feature type="domain" description="Mur ligase N-terminal catalytic" evidence="15">
    <location>
        <begin position="17"/>
        <end position="115"/>
    </location>
</feature>
<dbReference type="GO" id="GO:0051301">
    <property type="term" value="P:cell division"/>
    <property type="evidence" value="ECO:0007669"/>
    <property type="project" value="UniProtKB-KW"/>
</dbReference>
<dbReference type="EC" id="6.3.2.8" evidence="3 14"/>
<comment type="subcellular location">
    <subcellularLocation>
        <location evidence="1 14">Cytoplasm</location>
    </subcellularLocation>
</comment>
<comment type="pathway">
    <text evidence="2 14">Cell wall biogenesis; peptidoglycan biosynthesis.</text>
</comment>
<dbReference type="GO" id="GO:0008763">
    <property type="term" value="F:UDP-N-acetylmuramate-L-alanine ligase activity"/>
    <property type="evidence" value="ECO:0007669"/>
    <property type="project" value="UniProtKB-UniRule"/>
</dbReference>
<evidence type="ECO:0000259" key="17">
    <source>
        <dbReference type="Pfam" id="PF08245"/>
    </source>
</evidence>
<comment type="caution">
    <text evidence="18">The sequence shown here is derived from an EMBL/GenBank/DDBJ whole genome shotgun (WGS) entry which is preliminary data.</text>
</comment>
<dbReference type="InterPro" id="IPR005758">
    <property type="entry name" value="UDP-N-AcMur_Ala_ligase_MurC"/>
</dbReference>
<dbReference type="GO" id="GO:0008360">
    <property type="term" value="P:regulation of cell shape"/>
    <property type="evidence" value="ECO:0007669"/>
    <property type="project" value="UniProtKB-KW"/>
</dbReference>
<accession>A0A3D9VBZ5</accession>
<dbReference type="InterPro" id="IPR036615">
    <property type="entry name" value="Mur_ligase_C_dom_sf"/>
</dbReference>
<feature type="domain" description="Mur ligase central" evidence="17">
    <location>
        <begin position="120"/>
        <end position="301"/>
    </location>
</feature>
<dbReference type="PANTHER" id="PTHR43445:SF3">
    <property type="entry name" value="UDP-N-ACETYLMURAMATE--L-ALANINE LIGASE"/>
    <property type="match status" value="1"/>
</dbReference>
<evidence type="ECO:0000256" key="5">
    <source>
        <dbReference type="ARBA" id="ARBA00022598"/>
    </source>
</evidence>
<name>A0A3D9VBZ5_THECX</name>
<dbReference type="SUPFAM" id="SSF53623">
    <property type="entry name" value="MurD-like peptide ligases, catalytic domain"/>
    <property type="match status" value="1"/>
</dbReference>
<dbReference type="AlphaFoldDB" id="A0A3D9VBZ5"/>
<feature type="binding site" evidence="14">
    <location>
        <begin position="122"/>
        <end position="128"/>
    </location>
    <ligand>
        <name>ATP</name>
        <dbReference type="ChEBI" id="CHEBI:30616"/>
    </ligand>
</feature>
<proteinExistence type="inferred from homology"/>
<evidence type="ECO:0000256" key="14">
    <source>
        <dbReference type="HAMAP-Rule" id="MF_00046"/>
    </source>
</evidence>
<evidence type="ECO:0000256" key="4">
    <source>
        <dbReference type="ARBA" id="ARBA00022490"/>
    </source>
</evidence>
<dbReference type="Pfam" id="PF02875">
    <property type="entry name" value="Mur_ligase_C"/>
    <property type="match status" value="1"/>
</dbReference>
<evidence type="ECO:0000259" key="16">
    <source>
        <dbReference type="Pfam" id="PF02875"/>
    </source>
</evidence>
<dbReference type="SUPFAM" id="SSF53244">
    <property type="entry name" value="MurD-like peptide ligases, peptide-binding domain"/>
    <property type="match status" value="1"/>
</dbReference>
<dbReference type="InterPro" id="IPR036565">
    <property type="entry name" value="Mur-like_cat_sf"/>
</dbReference>
<keyword evidence="8 14" id="KW-0067">ATP-binding</keyword>
<evidence type="ECO:0000256" key="8">
    <source>
        <dbReference type="ARBA" id="ARBA00022840"/>
    </source>
</evidence>
<dbReference type="InterPro" id="IPR013221">
    <property type="entry name" value="Mur_ligase_cen"/>
</dbReference>
<evidence type="ECO:0000256" key="10">
    <source>
        <dbReference type="ARBA" id="ARBA00022984"/>
    </source>
</evidence>
<evidence type="ECO:0000256" key="9">
    <source>
        <dbReference type="ARBA" id="ARBA00022960"/>
    </source>
</evidence>
<comment type="similarity">
    <text evidence="14">Belongs to the MurCDEF family.</text>
</comment>
<keyword evidence="4 14" id="KW-0963">Cytoplasm</keyword>
<keyword evidence="9 14" id="KW-0133">Cell shape</keyword>
<keyword evidence="11 14" id="KW-0131">Cell cycle</keyword>
<dbReference type="Pfam" id="PF08245">
    <property type="entry name" value="Mur_ligase_M"/>
    <property type="match status" value="1"/>
</dbReference>
<evidence type="ECO:0000259" key="15">
    <source>
        <dbReference type="Pfam" id="PF01225"/>
    </source>
</evidence>
<dbReference type="SUPFAM" id="SSF51984">
    <property type="entry name" value="MurCD N-terminal domain"/>
    <property type="match status" value="1"/>
</dbReference>
<dbReference type="Gene3D" id="3.40.1190.10">
    <property type="entry name" value="Mur-like, catalytic domain"/>
    <property type="match status" value="1"/>
</dbReference>
<dbReference type="HAMAP" id="MF_00046">
    <property type="entry name" value="MurC"/>
    <property type="match status" value="1"/>
</dbReference>
<keyword evidence="12 14" id="KW-0961">Cell wall biogenesis/degradation</keyword>
<evidence type="ECO:0000313" key="18">
    <source>
        <dbReference type="EMBL" id="REF34811.1"/>
    </source>
</evidence>
<evidence type="ECO:0000256" key="2">
    <source>
        <dbReference type="ARBA" id="ARBA00004752"/>
    </source>
</evidence>
<comment type="catalytic activity">
    <reaction evidence="13 14">
        <text>UDP-N-acetyl-alpha-D-muramate + L-alanine + ATP = UDP-N-acetyl-alpha-D-muramoyl-L-alanine + ADP + phosphate + H(+)</text>
        <dbReference type="Rhea" id="RHEA:23372"/>
        <dbReference type="ChEBI" id="CHEBI:15378"/>
        <dbReference type="ChEBI" id="CHEBI:30616"/>
        <dbReference type="ChEBI" id="CHEBI:43474"/>
        <dbReference type="ChEBI" id="CHEBI:57972"/>
        <dbReference type="ChEBI" id="CHEBI:70757"/>
        <dbReference type="ChEBI" id="CHEBI:83898"/>
        <dbReference type="ChEBI" id="CHEBI:456216"/>
        <dbReference type="EC" id="6.3.2.8"/>
    </reaction>
</comment>
<comment type="function">
    <text evidence="14">Cell wall formation.</text>
</comment>